<proteinExistence type="predicted"/>
<reference evidence="3 4" key="1">
    <citation type="submission" date="2018-10" db="EMBL/GenBank/DDBJ databases">
        <title>Genomic Encyclopedia of Type Strains, Phase IV (KMG-IV): sequencing the most valuable type-strain genomes for metagenomic binning, comparative biology and taxonomic classification.</title>
        <authorList>
            <person name="Goeker M."/>
        </authorList>
    </citation>
    <scope>NUCLEOTIDE SEQUENCE [LARGE SCALE GENOMIC DNA]</scope>
    <source>
        <strain evidence="3 4">DSM 22008</strain>
    </source>
</reference>
<accession>A0A420WD60</accession>
<dbReference type="PROSITE" id="PS51257">
    <property type="entry name" value="PROKAR_LIPOPROTEIN"/>
    <property type="match status" value="1"/>
</dbReference>
<feature type="signal peptide" evidence="1">
    <location>
        <begin position="1"/>
        <end position="24"/>
    </location>
</feature>
<evidence type="ECO:0000259" key="2">
    <source>
        <dbReference type="Pfam" id="PF06283"/>
    </source>
</evidence>
<evidence type="ECO:0000313" key="4">
    <source>
        <dbReference type="Proteomes" id="UP000282211"/>
    </source>
</evidence>
<keyword evidence="1" id="KW-0732">Signal</keyword>
<name>A0A420WD60_9PROT</name>
<dbReference type="InParanoid" id="A0A420WD60"/>
<organism evidence="3 4">
    <name type="scientific">Litorimonas taeanensis</name>
    <dbReference type="NCBI Taxonomy" id="568099"/>
    <lineage>
        <taxon>Bacteria</taxon>
        <taxon>Pseudomonadati</taxon>
        <taxon>Pseudomonadota</taxon>
        <taxon>Alphaproteobacteria</taxon>
        <taxon>Maricaulales</taxon>
        <taxon>Robiginitomaculaceae</taxon>
    </lineage>
</organism>
<dbReference type="Pfam" id="PF06283">
    <property type="entry name" value="ThuA"/>
    <property type="match status" value="1"/>
</dbReference>
<evidence type="ECO:0000256" key="1">
    <source>
        <dbReference type="SAM" id="SignalP"/>
    </source>
</evidence>
<gene>
    <name evidence="3" type="ORF">DES40_1606</name>
</gene>
<dbReference type="AlphaFoldDB" id="A0A420WD60"/>
<dbReference type="PANTHER" id="PTHR40469">
    <property type="entry name" value="SECRETED GLYCOSYL HYDROLASE"/>
    <property type="match status" value="1"/>
</dbReference>
<dbReference type="OrthoDB" id="109511at2"/>
<dbReference type="PANTHER" id="PTHR40469:SF2">
    <property type="entry name" value="GALACTOSE-BINDING DOMAIN-LIKE SUPERFAMILY PROTEIN"/>
    <property type="match status" value="1"/>
</dbReference>
<dbReference type="InterPro" id="IPR029010">
    <property type="entry name" value="ThuA-like"/>
</dbReference>
<feature type="chain" id="PRO_5019320256" description="ThuA-like domain-containing protein" evidence="1">
    <location>
        <begin position="25"/>
        <end position="310"/>
    </location>
</feature>
<evidence type="ECO:0000313" key="3">
    <source>
        <dbReference type="EMBL" id="RKQ68832.1"/>
    </source>
</evidence>
<dbReference type="RefSeq" id="WP_121100571.1">
    <property type="nucleotide sequence ID" value="NZ_RBII01000002.1"/>
</dbReference>
<feature type="domain" description="ThuA-like" evidence="2">
    <location>
        <begin position="63"/>
        <end position="297"/>
    </location>
</feature>
<keyword evidence="4" id="KW-1185">Reference proteome</keyword>
<dbReference type="InterPro" id="IPR029062">
    <property type="entry name" value="Class_I_gatase-like"/>
</dbReference>
<dbReference type="Gene3D" id="3.40.50.880">
    <property type="match status" value="1"/>
</dbReference>
<comment type="caution">
    <text evidence="3">The sequence shown here is derived from an EMBL/GenBank/DDBJ whole genome shotgun (WGS) entry which is preliminary data.</text>
</comment>
<dbReference type="EMBL" id="RBII01000002">
    <property type="protein sequence ID" value="RKQ68832.1"/>
    <property type="molecule type" value="Genomic_DNA"/>
</dbReference>
<sequence length="310" mass="34256">MRNLFHFVALFGALLLAACQPSIQEEYTEQHNIEEPIEAALMIETETAFKRPRSFQYLPENSVLVFSGTQDWRHDSGISGSLAFWAKESDSMGTGLFTTELPDIFAADTLEKFSVIILNSVTGAEVLQPKHHKAIELFVANGGGLILLHGSGDWSAAEKWPWLQDIIGTKFTSHPMAPQLQKARIVTLAPEHPVMEGLAEGFEHIDEWYSFDGPVKGKVTVLAGLDESSYSPINTVYGDISDLRMGPNPSDHPIVWAKCLGQRTGTGRMVYSALGHAAGAYDDEAHQTLLRNAMAWVRRDVDLEGRFCPN</sequence>
<dbReference type="Proteomes" id="UP000282211">
    <property type="component" value="Unassembled WGS sequence"/>
</dbReference>
<dbReference type="SUPFAM" id="SSF52317">
    <property type="entry name" value="Class I glutamine amidotransferase-like"/>
    <property type="match status" value="1"/>
</dbReference>
<protein>
    <recommendedName>
        <fullName evidence="2">ThuA-like domain-containing protein</fullName>
    </recommendedName>
</protein>